<keyword evidence="2" id="KW-1185">Reference proteome</keyword>
<organism evidence="1 2">
    <name type="scientific">Deinococcus piscis</name>
    <dbReference type="NCBI Taxonomy" id="394230"/>
    <lineage>
        <taxon>Bacteria</taxon>
        <taxon>Thermotogati</taxon>
        <taxon>Deinococcota</taxon>
        <taxon>Deinococci</taxon>
        <taxon>Deinococcales</taxon>
        <taxon>Deinococcaceae</taxon>
        <taxon>Deinococcus</taxon>
    </lineage>
</organism>
<dbReference type="EMBL" id="BNAL01000032">
    <property type="protein sequence ID" value="GHG08709.1"/>
    <property type="molecule type" value="Genomic_DNA"/>
</dbReference>
<dbReference type="Proteomes" id="UP000632154">
    <property type="component" value="Unassembled WGS sequence"/>
</dbReference>
<gene>
    <name evidence="1" type="ORF">GCM10017783_21620</name>
</gene>
<comment type="caution">
    <text evidence="1">The sequence shown here is derived from an EMBL/GenBank/DDBJ whole genome shotgun (WGS) entry which is preliminary data.</text>
</comment>
<reference evidence="2" key="1">
    <citation type="journal article" date="2019" name="Int. J. Syst. Evol. Microbiol.">
        <title>The Global Catalogue of Microorganisms (GCM) 10K type strain sequencing project: providing services to taxonomists for standard genome sequencing and annotation.</title>
        <authorList>
            <consortium name="The Broad Institute Genomics Platform"/>
            <consortium name="The Broad Institute Genome Sequencing Center for Infectious Disease"/>
            <person name="Wu L."/>
            <person name="Ma J."/>
        </authorList>
    </citation>
    <scope>NUCLEOTIDE SEQUENCE [LARGE SCALE GENOMIC DNA]</scope>
    <source>
        <strain evidence="2">CGMCC 1.18439</strain>
    </source>
</reference>
<protein>
    <submittedName>
        <fullName evidence="1">Uncharacterized protein</fullName>
    </submittedName>
</protein>
<proteinExistence type="predicted"/>
<accession>A0ABQ3K8S2</accession>
<sequence>MELVAAGQQEAVNTAIRMLTDLYLQGHQSSYAKKLQSLPIWELKSHSRGGSKGGTRIYFYFRTNGDAVIINAEVKAGDTPSASLLKEATLVAMTDQERK</sequence>
<name>A0ABQ3K8S2_9DEIO</name>
<evidence type="ECO:0000313" key="2">
    <source>
        <dbReference type="Proteomes" id="UP000632154"/>
    </source>
</evidence>
<evidence type="ECO:0000313" key="1">
    <source>
        <dbReference type="EMBL" id="GHG08709.1"/>
    </source>
</evidence>